<dbReference type="GO" id="GO:0009061">
    <property type="term" value="P:anaerobic respiration"/>
    <property type="evidence" value="ECO:0007669"/>
    <property type="project" value="TreeGrafter"/>
</dbReference>
<keyword evidence="7" id="KW-0479">Metal-binding</keyword>
<keyword evidence="9" id="KW-1133">Transmembrane helix</keyword>
<keyword evidence="10" id="KW-0408">Iron</keyword>
<dbReference type="OrthoDB" id="9782159at2"/>
<dbReference type="GO" id="GO:0046872">
    <property type="term" value="F:metal ion binding"/>
    <property type="evidence" value="ECO:0007669"/>
    <property type="project" value="UniProtKB-KW"/>
</dbReference>
<dbReference type="InterPro" id="IPR038266">
    <property type="entry name" value="NapC/NirT_cytc_sf"/>
</dbReference>
<dbReference type="GO" id="GO:0009055">
    <property type="term" value="F:electron transfer activity"/>
    <property type="evidence" value="ECO:0007669"/>
    <property type="project" value="TreeGrafter"/>
</dbReference>
<organism evidence="13 14">
    <name type="scientific">Billgrantia endophytica</name>
    <dbReference type="NCBI Taxonomy" id="2033802"/>
    <lineage>
        <taxon>Bacteria</taxon>
        <taxon>Pseudomonadati</taxon>
        <taxon>Pseudomonadota</taxon>
        <taxon>Gammaproteobacteria</taxon>
        <taxon>Oceanospirillales</taxon>
        <taxon>Halomonadaceae</taxon>
        <taxon>Billgrantia</taxon>
    </lineage>
</organism>
<keyword evidence="6" id="KW-0812">Transmembrane</keyword>
<name>A0A2N7U9I9_9GAMM</name>
<sequence>MFEGKRLELAQRVWRTMERTDSRECRNCHDFEYMDYMDQSERALQRHLQGEAEGKTCIDCHKGVAHKLPDMSELDPSVAPGGLQNEG</sequence>
<keyword evidence="11" id="KW-0472">Membrane</keyword>
<keyword evidence="3" id="KW-0813">Transport</keyword>
<comment type="subcellular location">
    <subcellularLocation>
        <location evidence="1">Cell membrane</location>
    </subcellularLocation>
</comment>
<evidence type="ECO:0000256" key="11">
    <source>
        <dbReference type="ARBA" id="ARBA00023136"/>
    </source>
</evidence>
<keyword evidence="4" id="KW-1003">Cell membrane</keyword>
<evidence type="ECO:0000256" key="3">
    <source>
        <dbReference type="ARBA" id="ARBA00022448"/>
    </source>
</evidence>
<keyword evidence="8" id="KW-0249">Electron transport</keyword>
<comment type="caution">
    <text evidence="13">The sequence shown here is derived from an EMBL/GenBank/DDBJ whole genome shotgun (WGS) entry which is preliminary data.</text>
</comment>
<dbReference type="PANTHER" id="PTHR30333:SF1">
    <property type="entry name" value="CYTOCHROME C-TYPE PROTEIN NAPC"/>
    <property type="match status" value="1"/>
</dbReference>
<dbReference type="InterPro" id="IPR036280">
    <property type="entry name" value="Multihaem_cyt_sf"/>
</dbReference>
<feature type="domain" description="NapC/NirT cytochrome c N-terminal" evidence="12">
    <location>
        <begin position="2"/>
        <end position="71"/>
    </location>
</feature>
<dbReference type="PANTHER" id="PTHR30333">
    <property type="entry name" value="CYTOCHROME C-TYPE PROTEIN"/>
    <property type="match status" value="1"/>
</dbReference>
<evidence type="ECO:0000256" key="4">
    <source>
        <dbReference type="ARBA" id="ARBA00022475"/>
    </source>
</evidence>
<evidence type="ECO:0000259" key="12">
    <source>
        <dbReference type="Pfam" id="PF03264"/>
    </source>
</evidence>
<accession>A0A2N7U9I9</accession>
<evidence type="ECO:0000256" key="7">
    <source>
        <dbReference type="ARBA" id="ARBA00022723"/>
    </source>
</evidence>
<dbReference type="InterPro" id="IPR051174">
    <property type="entry name" value="Cytochrome_c-type_ET"/>
</dbReference>
<dbReference type="GO" id="GO:0005886">
    <property type="term" value="C:plasma membrane"/>
    <property type="evidence" value="ECO:0007669"/>
    <property type="project" value="UniProtKB-SubCell"/>
</dbReference>
<keyword evidence="14" id="KW-1185">Reference proteome</keyword>
<dbReference type="InterPro" id="IPR005126">
    <property type="entry name" value="NapC/NirT_cyt_c_N"/>
</dbReference>
<evidence type="ECO:0000256" key="9">
    <source>
        <dbReference type="ARBA" id="ARBA00022989"/>
    </source>
</evidence>
<comment type="similarity">
    <text evidence="2">Belongs to the NapC/NirT/NrfH family.</text>
</comment>
<dbReference type="AlphaFoldDB" id="A0A2N7U9I9"/>
<proteinExistence type="inferred from homology"/>
<dbReference type="Pfam" id="PF03264">
    <property type="entry name" value="Cytochrom_NNT"/>
    <property type="match status" value="1"/>
</dbReference>
<evidence type="ECO:0000256" key="6">
    <source>
        <dbReference type="ARBA" id="ARBA00022692"/>
    </source>
</evidence>
<protein>
    <recommendedName>
        <fullName evidence="12">NapC/NirT cytochrome c N-terminal domain-containing protein</fullName>
    </recommendedName>
</protein>
<dbReference type="SUPFAM" id="SSF48695">
    <property type="entry name" value="Multiheme cytochromes"/>
    <property type="match status" value="1"/>
</dbReference>
<dbReference type="EMBL" id="PNRF01000009">
    <property type="protein sequence ID" value="PMR77099.1"/>
    <property type="molecule type" value="Genomic_DNA"/>
</dbReference>
<dbReference type="RefSeq" id="WP_102652042.1">
    <property type="nucleotide sequence ID" value="NZ_PNRF01000009.1"/>
</dbReference>
<reference evidence="13 14" key="1">
    <citation type="submission" date="2018-01" db="EMBL/GenBank/DDBJ databases">
        <title>Halomonas endophytica sp. nov., isolated from storage liquid in the stems of Populus euphratica.</title>
        <authorList>
            <person name="Chen C."/>
        </authorList>
    </citation>
    <scope>NUCLEOTIDE SEQUENCE [LARGE SCALE GENOMIC DNA]</scope>
    <source>
        <strain evidence="13 14">MC28</strain>
    </source>
</reference>
<keyword evidence="5" id="KW-0349">Heme</keyword>
<evidence type="ECO:0000313" key="13">
    <source>
        <dbReference type="EMBL" id="PMR77099.1"/>
    </source>
</evidence>
<gene>
    <name evidence="13" type="ORF">C1H69_03565</name>
</gene>
<evidence type="ECO:0000256" key="1">
    <source>
        <dbReference type="ARBA" id="ARBA00004236"/>
    </source>
</evidence>
<evidence type="ECO:0000256" key="8">
    <source>
        <dbReference type="ARBA" id="ARBA00022982"/>
    </source>
</evidence>
<evidence type="ECO:0000256" key="5">
    <source>
        <dbReference type="ARBA" id="ARBA00022617"/>
    </source>
</evidence>
<evidence type="ECO:0000256" key="10">
    <source>
        <dbReference type="ARBA" id="ARBA00023004"/>
    </source>
</evidence>
<evidence type="ECO:0000313" key="14">
    <source>
        <dbReference type="Proteomes" id="UP000235803"/>
    </source>
</evidence>
<dbReference type="Proteomes" id="UP000235803">
    <property type="component" value="Unassembled WGS sequence"/>
</dbReference>
<dbReference type="Gene3D" id="1.10.3820.10">
    <property type="entry name" value="Di-heme elbow motif domain"/>
    <property type="match status" value="1"/>
</dbReference>
<evidence type="ECO:0000256" key="2">
    <source>
        <dbReference type="ARBA" id="ARBA00007395"/>
    </source>
</evidence>